<gene>
    <name evidence="2" type="ORF">D9757_010273</name>
</gene>
<dbReference type="Proteomes" id="UP000518752">
    <property type="component" value="Unassembled WGS sequence"/>
</dbReference>
<evidence type="ECO:0000313" key="3">
    <source>
        <dbReference type="Proteomes" id="UP000518752"/>
    </source>
</evidence>
<dbReference type="EMBL" id="JAACJN010000066">
    <property type="protein sequence ID" value="KAF5379954.1"/>
    <property type="molecule type" value="Genomic_DNA"/>
</dbReference>
<keyword evidence="1" id="KW-0812">Transmembrane</keyword>
<comment type="caution">
    <text evidence="2">The sequence shown here is derived from an EMBL/GenBank/DDBJ whole genome shotgun (WGS) entry which is preliminary data.</text>
</comment>
<protein>
    <submittedName>
        <fullName evidence="2">Uncharacterized protein</fullName>
    </submittedName>
</protein>
<keyword evidence="3" id="KW-1185">Reference proteome</keyword>
<evidence type="ECO:0000256" key="1">
    <source>
        <dbReference type="SAM" id="Phobius"/>
    </source>
</evidence>
<accession>A0A8H5HB21</accession>
<dbReference type="AlphaFoldDB" id="A0A8H5HB21"/>
<sequence>MFRDLTSPSFLCSFSPARHLVGAVLLLHAPIPAVVVVFGSLGFLNGANNFCTQNTCQDPGVECLASRLARRLEGVPIPLLDPQMGVRFKSEAWRAYVSDFPAPFEGALVFLVHPAPFTAPSALSDSSISPISTRYEDGDANRRVVSRHDHDLHNLQGWREITIICCTQTEWTHSDNDTTSLKGGVEGPCLGAVFQRSHVKSRYIM</sequence>
<proteinExistence type="predicted"/>
<organism evidence="2 3">
    <name type="scientific">Collybiopsis confluens</name>
    <dbReference type="NCBI Taxonomy" id="2823264"/>
    <lineage>
        <taxon>Eukaryota</taxon>
        <taxon>Fungi</taxon>
        <taxon>Dikarya</taxon>
        <taxon>Basidiomycota</taxon>
        <taxon>Agaricomycotina</taxon>
        <taxon>Agaricomycetes</taxon>
        <taxon>Agaricomycetidae</taxon>
        <taxon>Agaricales</taxon>
        <taxon>Marasmiineae</taxon>
        <taxon>Omphalotaceae</taxon>
        <taxon>Collybiopsis</taxon>
    </lineage>
</organism>
<feature type="transmembrane region" description="Helical" evidence="1">
    <location>
        <begin position="20"/>
        <end position="44"/>
    </location>
</feature>
<evidence type="ECO:0000313" key="2">
    <source>
        <dbReference type="EMBL" id="KAF5379954.1"/>
    </source>
</evidence>
<keyword evidence="1" id="KW-1133">Transmembrane helix</keyword>
<name>A0A8H5HB21_9AGAR</name>
<reference evidence="2 3" key="1">
    <citation type="journal article" date="2020" name="ISME J.">
        <title>Uncovering the hidden diversity of litter-decomposition mechanisms in mushroom-forming fungi.</title>
        <authorList>
            <person name="Floudas D."/>
            <person name="Bentzer J."/>
            <person name="Ahren D."/>
            <person name="Johansson T."/>
            <person name="Persson P."/>
            <person name="Tunlid A."/>
        </authorList>
    </citation>
    <scope>NUCLEOTIDE SEQUENCE [LARGE SCALE GENOMIC DNA]</scope>
    <source>
        <strain evidence="2 3">CBS 406.79</strain>
    </source>
</reference>
<keyword evidence="1" id="KW-0472">Membrane</keyword>